<evidence type="ECO:0000313" key="2">
    <source>
        <dbReference type="Proteomes" id="UP000030227"/>
    </source>
</evidence>
<protein>
    <submittedName>
        <fullName evidence="1">Uncharacterized protein</fullName>
    </submittedName>
</protein>
<organism evidence="1 2">
    <name type="scientific">Pseudomonas phage vB_PaeP_C2-10_Ab22</name>
    <dbReference type="NCBI Taxonomy" id="1548906"/>
    <lineage>
        <taxon>Viruses</taxon>
        <taxon>Duplodnaviria</taxon>
        <taxon>Heunggongvirae</taxon>
        <taxon>Uroviricota</taxon>
        <taxon>Caudoviricetes</taxon>
        <taxon>Bruynoghevirus</taxon>
        <taxon>Bruynoghevirus Ab22</taxon>
    </lineage>
</organism>
<keyword evidence="2" id="KW-1185">Reference proteome</keyword>
<sequence length="62" mass="7658">MKYRVQQLGKRLFYIQKRFLFMWRTVTDSGGCFMAFYSLEDAKEFIREHLQYRDSPVYHPVE</sequence>
<gene>
    <name evidence="1" type="primary">ORF50</name>
</gene>
<dbReference type="GeneID" id="23680514"/>
<reference evidence="1 2" key="1">
    <citation type="journal article" date="2015" name="PLoS ONE">
        <title>Investigation of a Large Collection of Pseudomonas aeruginosa Bacteriophages Collected from a Single Environmental Source in Abidjan, Cote d'Ivoire.</title>
        <authorList>
            <person name="Essoh C."/>
            <person name="Latino L."/>
            <person name="Midoux C."/>
            <person name="Blouin Y."/>
            <person name="Loukou G."/>
            <person name="Nguetta S.P."/>
            <person name="Lathro S."/>
            <person name="Cablanmian A."/>
            <person name="Kouassi A.K."/>
            <person name="Vergnaud G."/>
            <person name="Pourcel C."/>
        </authorList>
    </citation>
    <scope>NUCLEOTIDE SEQUENCE [LARGE SCALE GENOMIC DNA]</scope>
    <source>
        <strain evidence="1">Ab22</strain>
    </source>
</reference>
<dbReference type="EMBL" id="LN610578">
    <property type="protein sequence ID" value="CEF89765.1"/>
    <property type="molecule type" value="Genomic_DNA"/>
</dbReference>
<proteinExistence type="predicted"/>
<accession>A0A0A1IVT7</accession>
<evidence type="ECO:0000313" key="1">
    <source>
        <dbReference type="EMBL" id="CEF89765.1"/>
    </source>
</evidence>
<name>A0A0A1IVT7_9CAUD</name>
<dbReference type="RefSeq" id="YP_009125618.1">
    <property type="nucleotide sequence ID" value="NC_026599.1"/>
</dbReference>
<dbReference type="KEGG" id="vg:23680514"/>
<dbReference type="Proteomes" id="UP000030227">
    <property type="component" value="Segment"/>
</dbReference>